<dbReference type="EMBL" id="WTMY01000848">
    <property type="protein sequence ID" value="MWL49703.1"/>
    <property type="molecule type" value="Genomic_DNA"/>
</dbReference>
<dbReference type="EMBL" id="JABUPU010000002">
    <property type="protein sequence ID" value="NYP83890.1"/>
    <property type="molecule type" value="Genomic_DNA"/>
</dbReference>
<evidence type="ECO:0000313" key="60">
    <source>
        <dbReference type="EMBL" id="WHI03069.1"/>
    </source>
</evidence>
<evidence type="ECO:0000313" key="95">
    <source>
        <dbReference type="Proteomes" id="UP000534496"/>
    </source>
</evidence>
<dbReference type="Proteomes" id="UP000469708">
    <property type="component" value="Unassembled WGS sequence"/>
</dbReference>
<dbReference type="EMBL" id="JAAJRI010000003">
    <property type="protein sequence ID" value="NGE88035.1"/>
    <property type="molecule type" value="Genomic_DNA"/>
</dbReference>
<evidence type="ECO:0000313" key="81">
    <source>
        <dbReference type="Proteomes" id="UP000512322"/>
    </source>
</evidence>
<reference evidence="15 84" key="21">
    <citation type="submission" date="2020-04" db="EMBL/GenBank/DDBJ databases">
        <authorList>
            <consortium name="GenomeTrakr network: Whole genome sequencing for foodborne pathogen traceback"/>
        </authorList>
    </citation>
    <scope>NUCLEOTIDE SEQUENCE [LARGE SCALE GENOMIC DNA]</scope>
    <source>
        <strain evidence="14 90">AZ-TG60901</strain>
        <strain evidence="13 88">AZ-TG73163</strain>
        <strain evidence="16 101">NC_STEC194</strain>
        <strain evidence="2 98">PSU-1859</strain>
        <strain evidence="12 91">PSU-2072</strain>
        <strain evidence="11 92">PSU-2243</strain>
        <strain evidence="15 84">PSU-2464</strain>
    </source>
</reference>
<reference evidence="58 65" key="8">
    <citation type="submission" date="2019-01" db="EMBL/GenBank/DDBJ databases">
        <title>Genomic analysis of febrile catheter-associated UTI E. coli isolates.</title>
        <authorList>
            <person name="Potter R."/>
            <person name="Zou Z."/>
            <person name="Henderson J."/>
            <person name="Dantas G."/>
        </authorList>
    </citation>
    <scope>NUCLEOTIDE SEQUENCE [LARGE SCALE GENOMIC DNA]</scope>
    <source>
        <strain evidence="58 65">49_rectal</strain>
    </source>
</reference>
<dbReference type="EMBL" id="AASOHJ010000030">
    <property type="protein sequence ID" value="EFE8675379.1"/>
    <property type="molecule type" value="Genomic_DNA"/>
</dbReference>
<dbReference type="EMBL" id="CP070393">
    <property type="protein sequence ID" value="QRZ96280.1"/>
    <property type="molecule type" value="Genomic_DNA"/>
</dbReference>
<evidence type="ECO:0000313" key="91">
    <source>
        <dbReference type="Proteomes" id="UP000530628"/>
    </source>
</evidence>
<evidence type="ECO:0000313" key="67">
    <source>
        <dbReference type="Proteomes" id="UP000327073"/>
    </source>
</evidence>
<gene>
    <name evidence="16" type="ORF">B6R15_003939</name>
    <name evidence="9" type="ORF">BGM66_004736</name>
    <name evidence="8" type="ORF">BKL28_002045</name>
    <name evidence="7" type="ORF">BTB68_003678</name>
    <name evidence="3" type="ORF">C0P57_004470</name>
    <name evidence="1" type="ORF">C2R31_001306</name>
    <name evidence="13" type="ORF">C719_003870</name>
    <name evidence="14" type="ORF">CF22_001271</name>
    <name evidence="5" type="ORF">CTR35_004659</name>
    <name evidence="36" type="ORF">D9D43_25550</name>
    <name evidence="57" type="ORF">DU321_05485</name>
    <name evidence="38" type="ORF">E4K51_10715</name>
    <name evidence="4" type="ORF">E5H86_04335</name>
    <name evidence="56" type="ORF">EIA08_06620</name>
    <name evidence="37" type="ORF">EIZ93_15745</name>
    <name evidence="58" type="ORF">EPS97_22820</name>
    <name evidence="28" type="ORF">F7F11_01775</name>
    <name evidence="6" type="ORF">F7N46_20035</name>
    <name evidence="10" type="ORF">F9461_09880</name>
    <name evidence="40" type="ORF">F9B07_09370</name>
    <name evidence="30" type="ORF">FOI11_00295</name>
    <name evidence="54" type="ORF">FOI11_022885</name>
    <name evidence="47" type="ORF">FPI65_07740</name>
    <name evidence="2" type="ORF">FPS11_27280</name>
    <name evidence="59" type="ORF">FWK02_21290</name>
    <name evidence="48" type="ORF">G3V95_09965</name>
    <name evidence="51" type="ORF">G4A38_20970</name>
    <name evidence="50" type="ORF">G4A47_01345</name>
    <name evidence="49" type="ORF">G5603_07540</name>
    <name evidence="39" type="ORF">GKF66_20575</name>
    <name evidence="12" type="ORF">GNW61_25900</name>
    <name evidence="11" type="ORF">GOP25_24665</name>
    <name evidence="44" type="ORF">GP944_18530</name>
    <name evidence="43" type="ORF">GP975_16710</name>
    <name evidence="42" type="ORF">GQM04_30320</name>
    <name evidence="41" type="ORF">GQM21_13545</name>
    <name evidence="45" type="ORF">GRW05_20930</name>
    <name evidence="46" type="ORF">GRW24_05310</name>
    <name evidence="15" type="ORF">HEP34_004139</name>
    <name evidence="18" type="ORF">HHH44_004184</name>
    <name evidence="19" type="ORF">HI055_003793</name>
    <name evidence="20" type="ORF">HJQ60_000047</name>
    <name evidence="21" type="ORF">HL563_11710</name>
    <name evidence="22" type="ORF">HL601_19190</name>
    <name evidence="29" type="ORF">HLX92_22445</name>
    <name evidence="24" type="ORF">HLZ39_14860</name>
    <name evidence="23" type="ORF">HLZ50_23205</name>
    <name evidence="25" type="ORF">HMV95_03305</name>
    <name evidence="53" type="ORF">HVW04_21920</name>
    <name evidence="52" type="ORF">HVY77_06420</name>
    <name evidence="31" type="ORF">IH772_08145</name>
    <name evidence="27" type="ORF">J0541_002584</name>
    <name evidence="26" type="ORF">J8F57_004684</name>
    <name evidence="32" type="ORF">JNA68_17825</name>
    <name evidence="55" type="ORF">JNP96_20895</name>
    <name evidence="33" type="ORF">OFN31_20660</name>
    <name evidence="17" type="ORF">P6223_004398</name>
    <name evidence="60" type="ORF">QDW62_05840</name>
    <name evidence="34" type="ORF">QO046_09730</name>
    <name evidence="35" type="ORF">R8G00_08400</name>
    <name evidence="61" type="ORF">V9Z47_06240</name>
</gene>
<dbReference type="Proteomes" id="UP000517067">
    <property type="component" value="Unassembled WGS sequence"/>
</dbReference>
<evidence type="ECO:0000313" key="88">
    <source>
        <dbReference type="Proteomes" id="UP000527548"/>
    </source>
</evidence>
<dbReference type="EMBL" id="AASFMQ010000075">
    <property type="protein sequence ID" value="EFB3618536.1"/>
    <property type="molecule type" value="Genomic_DNA"/>
</dbReference>
<evidence type="ECO:0000313" key="51">
    <source>
        <dbReference type="EMBL" id="NYQ41015.1"/>
    </source>
</evidence>
<dbReference type="Proteomes" id="UP000487258">
    <property type="component" value="Unassembled WGS sequence"/>
</dbReference>
<reference evidence="38 73" key="6">
    <citation type="journal article" date="2019" name="Microorganisms">
        <title>Characteristics of Carbapenem-Resistant and Colistin-Resistant Escherichia coli Co-Producing NDM-1 and MCR-1 from Pig Farms in China.</title>
        <authorList>
            <person name="Peng Z."/>
            <person name="Li X."/>
            <person name="Hu Z."/>
            <person name="Li Z."/>
            <person name="Lv Y."/>
            <person name="Lei M."/>
            <person name="Wu B."/>
            <person name="Chen H."/>
            <person name="Wang X."/>
        </authorList>
    </citation>
    <scope>NUCLEOTIDE SEQUENCE [LARGE SCALE GENOMIC DNA]</scope>
    <source>
        <strain evidence="38 73">RXD010</strain>
    </source>
</reference>
<reference evidence="37 68" key="5">
    <citation type="journal article" date="2019" name="Environ. Health Perspect.">
        <title>Inter-host Transmission of Carbapenemase-Producing Escherichia coli among Humans and Backyard Animals.</title>
        <authorList>
            <person name="Li J."/>
            <person name="Bi Z."/>
            <person name="Ma S."/>
            <person name="Chen B."/>
            <person name="Cai C."/>
            <person name="He J."/>
            <person name="Schwarz S."/>
            <person name="Sun C."/>
            <person name="Zhou Y."/>
            <person name="Yin J."/>
            <person name="Hulth A."/>
            <person name="Wang Y."/>
            <person name="Shen Z."/>
            <person name="Wang S."/>
            <person name="Wu C."/>
            <person name="Nilsson L.E."/>
            <person name="Walsh T.R."/>
            <person name="Borjesson S."/>
            <person name="Shen J."/>
            <person name="Sun Q."/>
            <person name="Wang Y."/>
        </authorList>
    </citation>
    <scope>NUCLEOTIDE SEQUENCE [LARGE SCALE GENOMIC DNA]</scope>
    <source>
        <strain evidence="37 68">A016f</strain>
    </source>
</reference>
<reference evidence="31" key="25">
    <citation type="submission" date="2020-09" db="EMBL/GenBank/DDBJ databases">
        <title>Emerging polyconal dissemination of OXA-244-producing E. coli in France.</title>
        <authorList>
            <person name="Emeraud C."/>
            <person name="Girlich D."/>
            <person name="Bonnin R.A."/>
            <person name="Jousset A.B."/>
            <person name="Naas T."/>
            <person name="Dortet L."/>
        </authorList>
    </citation>
    <scope>NUCLEOTIDE SEQUENCE</scope>
    <source>
        <strain evidence="31">225E3</strain>
    </source>
</reference>
<dbReference type="EMBL" id="AASURL010000135">
    <property type="protein sequence ID" value="EFH0368196.1"/>
    <property type="molecule type" value="Genomic_DNA"/>
</dbReference>
<dbReference type="Proteomes" id="UP000524010">
    <property type="component" value="Unassembled WGS sequence"/>
</dbReference>
<evidence type="ECO:0000313" key="50">
    <source>
        <dbReference type="EMBL" id="NYP83890.1"/>
    </source>
</evidence>
<dbReference type="EMBL" id="JAETYU010000023">
    <property type="protein sequence ID" value="MBL6205041.1"/>
    <property type="molecule type" value="Genomic_DNA"/>
</dbReference>
<evidence type="ECO:0000313" key="42">
    <source>
        <dbReference type="EMBL" id="MWL49703.1"/>
    </source>
</evidence>
<dbReference type="Proteomes" id="UP000534496">
    <property type="component" value="Unassembled WGS sequence"/>
</dbReference>
<dbReference type="Proteomes" id="UP000523197">
    <property type="component" value="Unassembled WGS sequence"/>
</dbReference>
<dbReference type="EMBL" id="WTQT01000411">
    <property type="protein sequence ID" value="MWR39668.1"/>
    <property type="molecule type" value="Genomic_DNA"/>
</dbReference>
<evidence type="ECO:0000313" key="98">
    <source>
        <dbReference type="Proteomes" id="UP000543252"/>
    </source>
</evidence>
<evidence type="ECO:0000313" key="97">
    <source>
        <dbReference type="Proteomes" id="UP000542214"/>
    </source>
</evidence>
<dbReference type="Proteomes" id="UP000460351">
    <property type="component" value="Unassembled WGS sequence"/>
</dbReference>
<reference evidence="54 100" key="26">
    <citation type="submission" date="2020-10" db="EMBL/GenBank/DDBJ databases">
        <title>Analysis of Genomes of Bacterial Isolates from Lameness Outbreaks in Broilers.</title>
        <authorList>
            <person name="Rhoads D."/>
            <person name="Ekesi N.S."/>
        </authorList>
    </citation>
    <scope>NUCLEOTIDE SEQUENCE [LARGE SCALE GENOMIC DNA]</scope>
    <source>
        <strain evidence="54 100">1409</strain>
    </source>
</reference>
<dbReference type="RefSeq" id="WP_001120794.1">
    <property type="nucleotide sequence ID" value="NZ_AP017617.1"/>
</dbReference>
<evidence type="ECO:0000313" key="70">
    <source>
        <dbReference type="Proteomes" id="UP000438958"/>
    </source>
</evidence>
<evidence type="ECO:0000313" key="34">
    <source>
        <dbReference type="EMBL" id="MDK2694673.1"/>
    </source>
</evidence>
<protein>
    <submittedName>
        <fullName evidence="51">ATPase</fullName>
    </submittedName>
</protein>
<reference evidence="61" key="34">
    <citation type="submission" date="2024-03" db="EMBL/GenBank/DDBJ databases">
        <title>Epithelial relay of microbial signals coordinates intestinal macrophage supported barrier repair.</title>
        <authorList>
            <person name="Tsai M.T."/>
        </authorList>
    </citation>
    <scope>NUCLEOTIDE SEQUENCE</scope>
    <source>
        <strain evidence="61">MS 21-1</strain>
    </source>
</reference>
<reference evidence="89 99" key="2">
    <citation type="submission" date="2018-08" db="EMBL/GenBank/DDBJ databases">
        <authorList>
            <consortium name="PulseNet: The National Subtyping Network for Foodborne Disease Surveillance"/>
            <person name="Tarr C.L."/>
            <person name="Trees E."/>
            <person name="Katz L.S."/>
            <person name="Carleton-Romer H.A."/>
            <person name="Stroika S."/>
            <person name="Kucerova Z."/>
            <person name="Roache K.F."/>
            <person name="Sabol A.L."/>
            <person name="Besser J."/>
            <person name="Gerner-Smidt P."/>
        </authorList>
    </citation>
    <scope>NUCLEOTIDE SEQUENCE [LARGE SCALE GENOMIC DNA]</scope>
    <source>
        <strain evidence="9 85">PNUSAE004166</strain>
        <strain evidence="8 89">PNUSAE004760</strain>
        <strain evidence="7 87">PNUSAE005278</strain>
        <strain evidence="1 99">PNUSAE011918</strain>
    </source>
</reference>
<evidence type="ECO:0000313" key="74">
    <source>
        <dbReference type="Proteomes" id="UP000460875"/>
    </source>
</evidence>
<dbReference type="EMBL" id="SCIU01000082">
    <property type="protein sequence ID" value="RXB21456.1"/>
    <property type="molecule type" value="Genomic_DNA"/>
</dbReference>
<evidence type="ECO:0000313" key="2">
    <source>
        <dbReference type="EMBL" id="EFB3618536.1"/>
    </source>
</evidence>
<dbReference type="Proteomes" id="UP000640866">
    <property type="component" value="Unassembled WGS sequence"/>
</dbReference>
<evidence type="ECO:0000313" key="24">
    <source>
        <dbReference type="EMBL" id="HAJ5805769.1"/>
    </source>
</evidence>
<evidence type="ECO:0000313" key="56">
    <source>
        <dbReference type="EMBL" id="RRD77056.1"/>
    </source>
</evidence>
<evidence type="ECO:0000313" key="10">
    <source>
        <dbReference type="EMBL" id="EFH3673530.1"/>
    </source>
</evidence>
<dbReference type="EMBL" id="DABHXT010000003">
    <property type="protein sequence ID" value="HAJ5957323.1"/>
    <property type="molecule type" value="Genomic_DNA"/>
</dbReference>
<evidence type="ECO:0000313" key="19">
    <source>
        <dbReference type="EMBL" id="HAI2143389.1"/>
    </source>
</evidence>
<dbReference type="EMBL" id="DADPIR010000052">
    <property type="protein sequence ID" value="HAZ7494380.1"/>
    <property type="molecule type" value="Genomic_DNA"/>
</dbReference>
<evidence type="ECO:0000313" key="63">
    <source>
        <dbReference type="Proteomes" id="UP000272336"/>
    </source>
</evidence>
<dbReference type="EMBL" id="DADUEU010000014">
    <property type="protein sequence ID" value="HBB1573663.1"/>
    <property type="molecule type" value="Genomic_DNA"/>
</dbReference>
<dbReference type="EMBL" id="AASCBU010000004">
    <property type="protein sequence ID" value="EFA8783513.1"/>
    <property type="molecule type" value="Genomic_DNA"/>
</dbReference>
<reference evidence="35" key="32">
    <citation type="submission" date="2023-10" db="EMBL/GenBank/DDBJ databases">
        <title>Draft Genome Sequence of a Shiga toxin-producing Escherichia coli strain from deer meat showing an IS-element integration in the B-subunit of the Shiga toxin Stx2b gene.</title>
        <authorList>
            <person name="Projahn M."/>
            <person name="Borowiak M."/>
        </authorList>
    </citation>
    <scope>NUCLEOTIDE SEQUENCE</scope>
    <source>
        <strain evidence="35">BfR-EC-18960</strain>
    </source>
</reference>
<dbReference type="Proteomes" id="UP000540485">
    <property type="component" value="Unassembled WGS sequence"/>
</dbReference>
<evidence type="ECO:0000313" key="93">
    <source>
        <dbReference type="Proteomes" id="UP000531916"/>
    </source>
</evidence>
<evidence type="ECO:0000313" key="20">
    <source>
        <dbReference type="EMBL" id="HAI5330148.1"/>
    </source>
</evidence>
<evidence type="ECO:0000313" key="28">
    <source>
        <dbReference type="EMBL" id="KAB0127344.1"/>
    </source>
</evidence>
<dbReference type="Proteomes" id="UP000436141">
    <property type="component" value="Unassembled WGS sequence"/>
</dbReference>
<evidence type="ECO:0000313" key="84">
    <source>
        <dbReference type="Proteomes" id="UP000519182"/>
    </source>
</evidence>
<dbReference type="EMBL" id="AASHPR010000076">
    <property type="protein sequence ID" value="EFC3527400.1"/>
    <property type="molecule type" value="Genomic_DNA"/>
</dbReference>
<dbReference type="EMBL" id="JAAGYI010000013">
    <property type="protein sequence ID" value="NEM85830.1"/>
    <property type="molecule type" value="Genomic_DNA"/>
</dbReference>
<evidence type="ECO:0000313" key="32">
    <source>
        <dbReference type="EMBL" id="MBL6205041.1"/>
    </source>
</evidence>
<dbReference type="EMBL" id="WTRX01000034">
    <property type="protein sequence ID" value="MWU32717.1"/>
    <property type="molecule type" value="Genomic_DNA"/>
</dbReference>
<dbReference type="EMBL" id="DABERK010000001">
    <property type="protein sequence ID" value="HAI5330148.1"/>
    <property type="molecule type" value="Genomic_DNA"/>
</dbReference>
<dbReference type="Proteomes" id="UP001383096">
    <property type="component" value="Chromosome"/>
</dbReference>
<evidence type="ECO:0000313" key="66">
    <source>
        <dbReference type="Proteomes" id="UP000321461"/>
    </source>
</evidence>
<evidence type="ECO:0000313" key="33">
    <source>
        <dbReference type="EMBL" id="MCV5624154.1"/>
    </source>
</evidence>
<dbReference type="Proteomes" id="UP000842519">
    <property type="component" value="Unassembled WGS sequence"/>
</dbReference>
<organism evidence="51">
    <name type="scientific">Escherichia coli</name>
    <dbReference type="NCBI Taxonomy" id="562"/>
    <lineage>
        <taxon>Bacteria</taxon>
        <taxon>Pseudomonadati</taxon>
        <taxon>Pseudomonadota</taxon>
        <taxon>Gammaproteobacteria</taxon>
        <taxon>Enterobacterales</taxon>
        <taxon>Enterobacteriaceae</taxon>
        <taxon>Escherichia</taxon>
    </lineage>
</organism>
<reference evidence="55" key="28">
    <citation type="submission" date="2021-02" db="EMBL/GenBank/DDBJ databases">
        <title>Co-localization of colistin and carbapenem -resistance genes on a novel transferable IncHI2 plasmid in Escherichia coli from chicken-origin.</title>
        <authorList>
            <person name="Hoffmann M."/>
            <person name="Balkey M."/>
            <person name="Ronco T."/>
            <person name="Hendriksen R.S."/>
        </authorList>
    </citation>
    <scope>NUCLEOTIDE SEQUENCE</scope>
    <source>
        <strain evidence="55">CFSAN083829</strain>
    </source>
</reference>
<dbReference type="EMBL" id="CP122634">
    <property type="protein sequence ID" value="WHI03069.1"/>
    <property type="molecule type" value="Genomic_DNA"/>
</dbReference>
<evidence type="ECO:0000313" key="48">
    <source>
        <dbReference type="EMBL" id="NEM85830.1"/>
    </source>
</evidence>
<evidence type="ECO:0000313" key="43">
    <source>
        <dbReference type="EMBL" id="MWR39668.1"/>
    </source>
</evidence>
<dbReference type="EMBL" id="AASWOY010000129">
    <property type="protein sequence ID" value="EFH6652118.1"/>
    <property type="molecule type" value="Genomic_DNA"/>
</dbReference>
<dbReference type="EMBL" id="CP146670">
    <property type="protein sequence ID" value="WWX72632.1"/>
    <property type="molecule type" value="Genomic_DNA"/>
</dbReference>
<dbReference type="EMBL" id="DABGKQ010000023">
    <property type="protein sequence ID" value="HAJ5805769.1"/>
    <property type="molecule type" value="Genomic_DNA"/>
</dbReference>
<evidence type="ECO:0000313" key="94">
    <source>
        <dbReference type="Proteomes" id="UP000533482"/>
    </source>
</evidence>
<dbReference type="Proteomes" id="UP000290652">
    <property type="component" value="Unassembled WGS sequence"/>
</dbReference>
<evidence type="ECO:0000313" key="1">
    <source>
        <dbReference type="EMBL" id="EFA8783513.1"/>
    </source>
</evidence>
<dbReference type="Proteomes" id="UP000845800">
    <property type="component" value="Unassembled WGS sequence"/>
</dbReference>
<evidence type="ECO:0000313" key="16">
    <source>
        <dbReference type="EMBL" id="EFM7862625.1"/>
    </source>
</evidence>
<dbReference type="EMBL" id="AATLXB010000060">
    <property type="protein sequence ID" value="EFM7862625.1"/>
    <property type="molecule type" value="Genomic_DNA"/>
</dbReference>
<evidence type="ECO:0000313" key="27">
    <source>
        <dbReference type="EMBL" id="HBB1573663.1"/>
    </source>
</evidence>
<evidence type="ECO:0000313" key="25">
    <source>
        <dbReference type="EMBL" id="HAJ5957323.1"/>
    </source>
</evidence>
<dbReference type="EMBL" id="WCEW01000008">
    <property type="protein sequence ID" value="MTE89039.1"/>
    <property type="molecule type" value="Genomic_DNA"/>
</dbReference>
<evidence type="ECO:0000313" key="90">
    <source>
        <dbReference type="Proteomes" id="UP000528504"/>
    </source>
</evidence>
<evidence type="ECO:0000313" key="3">
    <source>
        <dbReference type="EMBL" id="EFB4535114.1"/>
    </source>
</evidence>
<dbReference type="EMBL" id="AATJOC010000015">
    <property type="protein sequence ID" value="EFM0254642.1"/>
    <property type="molecule type" value="Genomic_DNA"/>
</dbReference>
<dbReference type="Proteomes" id="UP000655659">
    <property type="component" value="Unassembled WGS sequence"/>
</dbReference>
<reference evidence="51 83" key="17">
    <citation type="journal article" date="2020" name="J. Appl. Microbiol.">
        <title>Genetic characterization of Shigatoxigenic and enteropathogenic Escherichia coli O80:H2 from diarrheic and septicemic calves and relatedness to human Shigatoxigenic E. coli O80:H2.</title>
        <authorList>
            <person name="Habets A."/>
            <person name="Crombe F."/>
            <person name="Nakamura K."/>
            <person name="Guerin V."/>
            <person name="De Rauw K."/>
            <person name="Pierard D."/>
            <person name="Saulmont M."/>
            <person name="Hayashi T."/>
            <person name="Mainil J.G."/>
            <person name="Thiry D."/>
        </authorList>
    </citation>
    <scope>NUCLEOTIDE SEQUENCE [LARGE SCALE GENOMIC DNA]</scope>
    <source>
        <strain evidence="51">EH3306</strain>
        <strain evidence="50 83">EH3307</strain>
    </source>
</reference>
<evidence type="ECO:0000313" key="8">
    <source>
        <dbReference type="EMBL" id="EFH0043280.1"/>
    </source>
</evidence>
<dbReference type="Proteomes" id="UP000486847">
    <property type="component" value="Unassembled WGS sequence"/>
</dbReference>
<dbReference type="Proteomes" id="UP000528199">
    <property type="component" value="Unassembled WGS sequence"/>
</dbReference>
<reference evidence="75 80" key="13">
    <citation type="submission" date="2019-12" db="EMBL/GenBank/DDBJ databases">
        <title>Enteriobacteria Tanzani isolates_10432.</title>
        <authorList>
            <person name="Subbiah M."/>
            <person name="Call D."/>
        </authorList>
    </citation>
    <scope>NUCLEOTIDE SEQUENCE [LARGE SCALE GENOMIC DNA]</scope>
    <source>
        <strain evidence="42 80">10432wF6</strain>
        <strain evidence="41 75">10432wG8</strain>
    </source>
</reference>
<dbReference type="EMBL" id="DABGZR010000025">
    <property type="protein sequence ID" value="HAJ0997703.1"/>
    <property type="molecule type" value="Genomic_DNA"/>
</dbReference>
<evidence type="ECO:0000313" key="57">
    <source>
        <dbReference type="EMBL" id="RRL49761.1"/>
    </source>
</evidence>
<reference evidence="47 77" key="16">
    <citation type="journal article" date="2020" name="Int. J. Nanomedicine">
        <title>Consequences Of Long-Term Bacteria's Exposure To Silver Nanoformulations With Different PhysicoChemical Properties.</title>
        <authorList>
            <person name="Kedziora A."/>
            <person name="Wernecki M."/>
            <person name="Korzekwa K."/>
            <person name="Speruda M."/>
            <person name="Gerasymchuk Y."/>
            <person name="Lukowiak A."/>
            <person name="Bugla-Ploskonska G."/>
        </authorList>
    </citation>
    <scope>NUCLEOTIDE SEQUENCE [LARGE SCALE GENOMIC DNA]</scope>
    <source>
        <strain evidence="47 77">ATCC 11230</strain>
    </source>
</reference>
<evidence type="ECO:0000313" key="58">
    <source>
        <dbReference type="EMBL" id="RXB21456.1"/>
    </source>
</evidence>
<evidence type="ECO:0000313" key="77">
    <source>
        <dbReference type="Proteomes" id="UP000471490"/>
    </source>
</evidence>
<dbReference type="EMBL" id="RYCF01000053">
    <property type="protein sequence ID" value="MQK25741.1"/>
    <property type="molecule type" value="Genomic_DNA"/>
</dbReference>
<evidence type="ECO:0000313" key="55">
    <source>
        <dbReference type="EMBL" id="QRZ96280.1"/>
    </source>
</evidence>
<reference evidence="32" key="27">
    <citation type="submission" date="2021-01" db="EMBL/GenBank/DDBJ databases">
        <title>Genomes of Escherichia coli STEC strains from raw meat-based diets for companion animals.</title>
        <authorList>
            <person name="Stevens M.J.A."/>
            <person name="Stephan R."/>
        </authorList>
    </citation>
    <scope>NUCLEOTIDE SEQUENCE</scope>
    <source>
        <strain evidence="32">ATC7-7</strain>
    </source>
</reference>
<dbReference type="EMBL" id="JASMQD010000001">
    <property type="protein sequence ID" value="MDK2694673.1"/>
    <property type="molecule type" value="Genomic_DNA"/>
</dbReference>
<evidence type="ECO:0000313" key="21">
    <source>
        <dbReference type="EMBL" id="HAJ0834405.1"/>
    </source>
</evidence>
<dbReference type="Proteomes" id="UP000581425">
    <property type="component" value="Unassembled WGS sequence"/>
</dbReference>
<evidence type="ECO:0000313" key="40">
    <source>
        <dbReference type="EMBL" id="MTE89039.1"/>
    </source>
</evidence>
<evidence type="ECO:0000313" key="31">
    <source>
        <dbReference type="EMBL" id="MBE0977274.1"/>
    </source>
</evidence>
<reference evidence="30 100" key="24">
    <citation type="submission" date="2020-07" db="EMBL/GenBank/DDBJ databases">
        <title>Analysis of Genomes of Bacterial Isolates from Lameness Outbreaks in Broilers.</title>
        <authorList>
            <person name="Ekesi N.S."/>
            <person name="Alrubaye A."/>
            <person name="Rhoads D."/>
        </authorList>
    </citation>
    <scope>NUCLEOTIDE SEQUENCE [LARGE SCALE GENOMIC DNA]</scope>
    <source>
        <strain evidence="30 100">1409</strain>
    </source>
</reference>
<dbReference type="Proteomes" id="UP000663166">
    <property type="component" value="Chromosome"/>
</dbReference>
<reference evidence="81 82" key="23">
    <citation type="submission" date="2020-06" db="EMBL/GenBank/DDBJ databases">
        <title>REHAB project genomes.</title>
        <authorList>
            <person name="Shaw L.P."/>
        </authorList>
    </citation>
    <scope>NUCLEOTIDE SEQUENCE [LARGE SCALE GENOMIC DNA]</scope>
    <source>
        <strain evidence="53 82">RHB07-C04</strain>
        <strain evidence="52 81">RHB30-C10</strain>
    </source>
</reference>
<reference evidence="49 78" key="18">
    <citation type="submission" date="2020-02" db="EMBL/GenBank/DDBJ databases">
        <title>WGS of Carbapenem-Resistant Enterobacteriaceae.</title>
        <authorList>
            <person name="Tokajian S."/>
            <person name="El Chaar M."/>
            <person name="El Khoury M."/>
        </authorList>
    </citation>
    <scope>NUCLEOTIDE SEQUENCE [LARGE SCALE GENOMIC DNA]</scope>
    <source>
        <strain evidence="49 78">ECM_75</strain>
    </source>
</reference>
<evidence type="ECO:0000313" key="61">
    <source>
        <dbReference type="EMBL" id="WWX72632.1"/>
    </source>
</evidence>
<dbReference type="EMBL" id="WUIY01000195">
    <property type="protein sequence ID" value="MXI76674.1"/>
    <property type="molecule type" value="Genomic_DNA"/>
</dbReference>
<reference evidence="59 66" key="10">
    <citation type="submission" date="2019-08" db="EMBL/GenBank/DDBJ databases">
        <title>Whole genome analysis of cultivated E. coli strains isolated from CD patients and healthy donors.</title>
        <authorList>
            <person name="Siniagina M.N."/>
            <person name="Markelova M.I."/>
            <person name="Laikov A.V."/>
            <person name="Boulygina E.A."/>
            <person name="Khusnutdinova D.R."/>
            <person name="Kharchenko A."/>
            <person name="Grigoryeva T.V."/>
        </authorList>
    </citation>
    <scope>NUCLEOTIDE SEQUENCE [LARGE SCALE GENOMIC DNA]</scope>
    <source>
        <strain evidence="59 66">3_77_5</strain>
    </source>
</reference>
<name>A0A0A0H7Q0_ECOLX</name>
<dbReference type="Proteomes" id="UP000441160">
    <property type="component" value="Unassembled WGS sequence"/>
</dbReference>
<evidence type="ECO:0000313" key="99">
    <source>
        <dbReference type="Proteomes" id="UP000567387"/>
    </source>
</evidence>
<evidence type="ECO:0000313" key="13">
    <source>
        <dbReference type="EMBL" id="EFM0254642.1"/>
    </source>
</evidence>
<evidence type="ECO:0000313" key="37">
    <source>
        <dbReference type="EMBL" id="MQK25741.1"/>
    </source>
</evidence>
<evidence type="ECO:0000313" key="53">
    <source>
        <dbReference type="EMBL" id="QMP47353.1"/>
    </source>
</evidence>
<dbReference type="EMBL" id="JAWPMK010000001">
    <property type="protein sequence ID" value="MDW9349642.1"/>
    <property type="molecule type" value="Genomic_DNA"/>
</dbReference>
<dbReference type="EMBL" id="VLTB01000114">
    <property type="protein sequence ID" value="NDR91179.1"/>
    <property type="molecule type" value="Genomic_DNA"/>
</dbReference>
<dbReference type="Proteomes" id="UP001223829">
    <property type="component" value="Unassembled WGS sequence"/>
</dbReference>
<evidence type="ECO:0000313" key="49">
    <source>
        <dbReference type="EMBL" id="NGE88035.1"/>
    </source>
</evidence>
<reference evidence="57 64" key="3">
    <citation type="submission" date="2018-11" db="EMBL/GenBank/DDBJ databases">
        <title>E. coli isolates of the female bladder.</title>
        <authorList>
            <person name="Garretto A."/>
            <person name="Miller-Ensminger T."/>
            <person name="Wolfe A.J."/>
            <person name="Putonti C."/>
        </authorList>
    </citation>
    <scope>NUCLEOTIDE SEQUENCE [LARGE SCALE GENOMIC DNA]</scope>
    <source>
        <strain evidence="57 64">UMB1727</strain>
    </source>
</reference>
<dbReference type="EMBL" id="AASVQO010000006">
    <property type="protein sequence ID" value="EFH3673530.1"/>
    <property type="molecule type" value="Genomic_DNA"/>
</dbReference>
<evidence type="ECO:0000313" key="100">
    <source>
        <dbReference type="Proteomes" id="UP000581425"/>
    </source>
</evidence>
<evidence type="ECO:0000313" key="76">
    <source>
        <dbReference type="Proteomes" id="UP000469708"/>
    </source>
</evidence>
<evidence type="ECO:0000313" key="26">
    <source>
        <dbReference type="EMBL" id="HAZ7494380.1"/>
    </source>
</evidence>
<dbReference type="Proteomes" id="UP000438958">
    <property type="component" value="Unassembled WGS sequence"/>
</dbReference>
<dbReference type="AlphaFoldDB" id="A0A0A0H7Q0"/>
<reference evidence="28 67" key="9">
    <citation type="submission" date="2019-03" db="EMBL/GenBank/DDBJ databases">
        <title>Whole Genome Sequencing of Shiga-Toxin Escherichia coli Strains from Nebraska.</title>
        <authorList>
            <person name="Abdalhamid B."/>
            <person name="Mccutchen E.L."/>
            <person name="Bouska A.C."/>
            <person name="Hinrichs S.H."/>
            <person name="Iwen P.C."/>
        </authorList>
    </citation>
    <scope>NUCLEOTIDE SEQUENCE [LARGE SCALE GENOMIC DNA]</scope>
    <source>
        <strain evidence="28 67">STEC_170836</strain>
    </source>
</reference>
<evidence type="ECO:0000313" key="45">
    <source>
        <dbReference type="EMBL" id="MXI76674.1"/>
    </source>
</evidence>
<reference evidence="39 70" key="7">
    <citation type="journal article" date="2019" name="Nat. Med.">
        <title>A library of human gut bacterial isolates paired with longitudinal multiomics data enables mechanistic microbiome research.</title>
        <authorList>
            <person name="Poyet M."/>
            <person name="Groussin M."/>
            <person name="Gibbons S.M."/>
            <person name="Avila-Pacheco J."/>
            <person name="Jiang X."/>
            <person name="Kearney S.M."/>
            <person name="Perrotta A.R."/>
            <person name="Berdy B."/>
            <person name="Zhao S."/>
            <person name="Lieberman T.D."/>
            <person name="Swanson P.K."/>
            <person name="Smith M."/>
            <person name="Roesemann S."/>
            <person name="Alexander J.E."/>
            <person name="Rich S.A."/>
            <person name="Livny J."/>
            <person name="Vlamakis H."/>
            <person name="Clish C."/>
            <person name="Bullock K."/>
            <person name="Deik A."/>
            <person name="Scott J."/>
            <person name="Pierce K.A."/>
            <person name="Xavier R.J."/>
            <person name="Alm E.J."/>
        </authorList>
    </citation>
    <scope>NUCLEOTIDE SEQUENCE [LARGE SCALE GENOMIC DNA]</scope>
    <source>
        <strain evidence="39 70">BIOML-A382</strain>
    </source>
</reference>
<dbReference type="EMBL" id="JACGTG010000001">
    <property type="protein sequence ID" value="MBA6238496.1"/>
    <property type="molecule type" value="Genomic_DNA"/>
</dbReference>
<dbReference type="EMBL" id="AATJQG010000004">
    <property type="protein sequence ID" value="EFM0515314.1"/>
    <property type="molecule type" value="Genomic_DNA"/>
</dbReference>
<dbReference type="EMBL" id="ABLFQU030000056">
    <property type="protein sequence ID" value="EMM0027736.1"/>
    <property type="molecule type" value="Genomic_DNA"/>
</dbReference>
<dbReference type="Proteomes" id="UP000844228">
    <property type="component" value="Unassembled WGS sequence"/>
</dbReference>
<evidence type="ECO:0000313" key="15">
    <source>
        <dbReference type="EMBL" id="EFM1447717.1"/>
    </source>
</evidence>
<dbReference type="EMBL" id="SQQU01000012">
    <property type="protein sequence ID" value="MQS30640.1"/>
    <property type="molecule type" value="Genomic_DNA"/>
</dbReference>
<evidence type="ECO:0000313" key="71">
    <source>
        <dbReference type="Proteomes" id="UP000441160"/>
    </source>
</evidence>
<dbReference type="EMBL" id="VSBS01000894">
    <property type="protein sequence ID" value="TXS99722.1"/>
    <property type="molecule type" value="Genomic_DNA"/>
</dbReference>
<reference evidence="33" key="31">
    <citation type="submission" date="2023-06" db="EMBL/GenBank/DDBJ databases">
        <title>Deciphering the underlying mechanisms mediating the transmission of blaNDM gene from human to animals in China.</title>
        <authorList>
            <person name="Chen K."/>
            <person name="Chen S."/>
        </authorList>
    </citation>
    <scope>NUCLEOTIDE SEQUENCE</scope>
    <source>
        <strain evidence="33">1199</strain>
    </source>
</reference>
<evidence type="ECO:0000313" key="9">
    <source>
        <dbReference type="EMBL" id="EFH0368196.1"/>
    </source>
</evidence>
<reference evidence="71 74" key="15">
    <citation type="submission" date="2019-12" db="EMBL/GenBank/DDBJ databases">
        <title>Enteriobacteria Tanzani isolates_8377-8380.</title>
        <authorList>
            <person name="Subbiah M."/>
            <person name="Call D."/>
        </authorList>
    </citation>
    <scope>NUCLEOTIDE SEQUENCE [LARGE SCALE GENOMIC DNA]</scope>
    <source>
        <strain evidence="44 71">8378wB3</strain>
        <strain evidence="43 74">8379wE2</strain>
    </source>
</reference>
<dbReference type="Proteomes" id="UP000852798">
    <property type="component" value="Unassembled WGS sequence"/>
</dbReference>
<dbReference type="Proteomes" id="UP000538406">
    <property type="component" value="Unassembled WGS sequence"/>
</dbReference>
<dbReference type="Proteomes" id="UP000514715">
    <property type="component" value="Chromosome"/>
</dbReference>
<dbReference type="EMBL" id="AASFZR010000110">
    <property type="protein sequence ID" value="EFB4535114.1"/>
    <property type="molecule type" value="Genomic_DNA"/>
</dbReference>
<dbReference type="EMBL" id="AASWIS010000047">
    <property type="protein sequence ID" value="EFH5895369.1"/>
    <property type="molecule type" value="Genomic_DNA"/>
</dbReference>
<dbReference type="EMBL" id="AASEPP010000005">
    <property type="protein sequence ID" value="EFC2245049.1"/>
    <property type="molecule type" value="Genomic_DNA"/>
</dbReference>
<dbReference type="EMBL" id="DABDSA010000027">
    <property type="protein sequence ID" value="HAI2143389.1"/>
    <property type="molecule type" value="Genomic_DNA"/>
</dbReference>
<dbReference type="EMBL" id="JAOVKC010000030">
    <property type="protein sequence ID" value="MCV5624154.1"/>
    <property type="molecule type" value="Genomic_DNA"/>
</dbReference>
<reference evidence="40 79" key="12">
    <citation type="submission" date="2019-10" db="EMBL/GenBank/DDBJ databases">
        <title>Comparative genomic analysis of antimicrobial resistant Escherichia coli of diverse origin.</title>
        <authorList>
            <person name="Ghatak S."/>
            <person name="Milton A.P."/>
            <person name="Rhetso K."/>
            <person name="Purkait D."/>
            <person name="Das S."/>
            <person name="Puro K.-U."/>
            <person name="Shakuntala I."/>
            <person name="Sen A."/>
            <person name="Sanjukta R."/>
            <person name="Priya G.B."/>
            <person name="Mawlong M."/>
            <person name="Lyngdoh V."/>
            <person name="Rynghang J."/>
            <person name="Mawphlang B.L."/>
        </authorList>
    </citation>
    <scope>NUCLEOTIDE SEQUENCE [LARGE SCALE GENOMIC DNA]</scope>
    <source>
        <strain evidence="40 79">SE161</strain>
    </source>
</reference>
<evidence type="ECO:0000313" key="44">
    <source>
        <dbReference type="EMBL" id="MWU32717.1"/>
    </source>
</evidence>
<evidence type="ECO:0000313" key="22">
    <source>
        <dbReference type="EMBL" id="HAJ0997703.1"/>
    </source>
</evidence>
<evidence type="ECO:0000313" key="82">
    <source>
        <dbReference type="Proteomes" id="UP000514715"/>
    </source>
</evidence>
<dbReference type="EMBL" id="JABFNF010000028">
    <property type="protein sequence ID" value="MBA1888925.1"/>
    <property type="molecule type" value="Genomic_DNA"/>
</dbReference>
<dbReference type="EMBL" id="DABGKZ010000059">
    <property type="protein sequence ID" value="HAJ5152910.1"/>
    <property type="molecule type" value="Genomic_DNA"/>
</dbReference>
<reference evidence="48 76" key="20">
    <citation type="submission" date="2020-02" db="EMBL/GenBank/DDBJ databases">
        <authorList>
            <person name="Subbiah M."/>
            <person name="Call D."/>
        </authorList>
    </citation>
    <scope>NUCLEOTIDE SEQUENCE [LARGE SCALE GENOMIC DNA]</scope>
    <source>
        <strain evidence="48 76">8375wC2</strain>
    </source>
</reference>
<evidence type="ECO:0000313" key="4">
    <source>
        <dbReference type="EMBL" id="EFC2245049.1"/>
    </source>
</evidence>
<dbReference type="Proteomes" id="UP000447081">
    <property type="component" value="Unassembled WGS sequence"/>
</dbReference>
<dbReference type="Proteomes" id="UP000840371">
    <property type="component" value="Unassembled WGS sequence"/>
</dbReference>
<dbReference type="EMBL" id="RQTU01000004">
    <property type="protein sequence ID" value="RRD77056.1"/>
    <property type="molecule type" value="Genomic_DNA"/>
</dbReference>
<evidence type="ECO:0000313" key="75">
    <source>
        <dbReference type="Proteomes" id="UP000462271"/>
    </source>
</evidence>
<evidence type="ECO:0000313" key="29">
    <source>
        <dbReference type="EMBL" id="MBA1888925.1"/>
    </source>
</evidence>
<evidence type="ECO:0000313" key="73">
    <source>
        <dbReference type="Proteomes" id="UP000460351"/>
    </source>
</evidence>
<reference evidence="56 62" key="4">
    <citation type="submission" date="2018-11" db="EMBL/GenBank/DDBJ databases">
        <title>Enterobacteriaceae from Patient.</title>
        <authorList>
            <person name="Shen C."/>
            <person name="Yang Y."/>
            <person name="Tian G."/>
        </authorList>
    </citation>
    <scope>NUCLEOTIDE SEQUENCE [LARGE SCALE GENOMIC DNA]</scope>
    <source>
        <strain evidence="56 62">GBGD28</strain>
    </source>
</reference>
<dbReference type="EMBL" id="CP057293">
    <property type="protein sequence ID" value="QMF66683.1"/>
    <property type="molecule type" value="Genomic_DNA"/>
</dbReference>
<evidence type="ECO:0000313" key="69">
    <source>
        <dbReference type="Proteomes" id="UP000436141"/>
    </source>
</evidence>
<evidence type="ECO:0000313" key="72">
    <source>
        <dbReference type="Proteomes" id="UP000447081"/>
    </source>
</evidence>
<dbReference type="Proteomes" id="UP000327073">
    <property type="component" value="Unassembled WGS sequence"/>
</dbReference>
<dbReference type="Proteomes" id="UP000846355">
    <property type="component" value="Unassembled WGS sequence"/>
</dbReference>
<dbReference type="Proteomes" id="UP000472856">
    <property type="component" value="Unassembled WGS sequence"/>
</dbReference>
<dbReference type="EMBL" id="VZEL01000001">
    <property type="protein sequence ID" value="KAB0127344.1"/>
    <property type="molecule type" value="Genomic_DNA"/>
</dbReference>
<evidence type="ECO:0000313" key="64">
    <source>
        <dbReference type="Proteomes" id="UP000272662"/>
    </source>
</evidence>
<evidence type="ECO:0000313" key="11">
    <source>
        <dbReference type="EMBL" id="EFH5895369.1"/>
    </source>
</evidence>
<dbReference type="EMBL" id="AASRHK010000044">
    <property type="protein sequence ID" value="EFF8955664.1"/>
    <property type="molecule type" value="Genomic_DNA"/>
</dbReference>
<evidence type="ECO:0000313" key="79">
    <source>
        <dbReference type="Proteomes" id="UP000486847"/>
    </source>
</evidence>
<evidence type="ECO:0000313" key="52">
    <source>
        <dbReference type="EMBL" id="QMF66683.1"/>
    </source>
</evidence>
<dbReference type="Proteomes" id="UP000521991">
    <property type="component" value="Unassembled WGS sequence"/>
</dbReference>
<evidence type="ECO:0000313" key="86">
    <source>
        <dbReference type="Proteomes" id="UP000523197"/>
    </source>
</evidence>
<evidence type="ECO:0000313" key="85">
    <source>
        <dbReference type="Proteomes" id="UP000521991"/>
    </source>
</evidence>
<dbReference type="Proteomes" id="UP001271591">
    <property type="component" value="Unassembled WGS sequence"/>
</dbReference>
<reference evidence="17" key="33">
    <citation type="submission" date="2024-02" db="EMBL/GenBank/DDBJ databases">
        <authorList>
            <consortium name="Clinical and Environmental Microbiology Branch: Whole genome sequencing antimicrobial resistance pathogens in the healthcare setting"/>
        </authorList>
    </citation>
    <scope>NUCLEOTIDE SEQUENCE</scope>
    <source>
        <strain evidence="17">2023CK-00345</strain>
    </source>
</reference>
<evidence type="ECO:0000313" key="102">
    <source>
        <dbReference type="Proteomes" id="UP000842519"/>
    </source>
</evidence>
<evidence type="ECO:0000313" key="92">
    <source>
        <dbReference type="Proteomes" id="UP000531813"/>
    </source>
</evidence>
<dbReference type="Proteomes" id="UP000359125">
    <property type="component" value="Unassembled WGS sequence"/>
</dbReference>
<evidence type="ECO:0000313" key="41">
    <source>
        <dbReference type="EMBL" id="MWK98206.1"/>
    </source>
</evidence>
<reference evidence="6 94" key="11">
    <citation type="submission" date="2019-09" db="EMBL/GenBank/DDBJ databases">
        <authorList>
            <consortium name="NARMS: The National Antimicrobial Resistance Monitoring System"/>
        </authorList>
    </citation>
    <scope>NUCLEOTIDE SEQUENCE [LARGE SCALE GENOMIC DNA]</scope>
    <source>
        <strain evidence="36 63">CVM N17EC0060</strain>
        <strain evidence="10 95">CVM N19EC0189</strain>
        <strain evidence="5 96">FSIS11705178</strain>
        <strain evidence="3 97">FSIS11706358</strain>
        <strain evidence="4 93">FSIS11919500</strain>
        <strain evidence="6 94">FSIS11923834</strain>
    </source>
</reference>
<dbReference type="Proteomes" id="UP000542214">
    <property type="component" value="Unassembled WGS sequence"/>
</dbReference>
<dbReference type="Proteomes" id="UP001179946">
    <property type="component" value="Chromosome"/>
</dbReference>
<dbReference type="Proteomes" id="UP000543252">
    <property type="component" value="Unassembled WGS sequence"/>
</dbReference>
<dbReference type="GeneID" id="75172737"/>
<reference evidence="60" key="29">
    <citation type="journal article" date="2023" name="Front. Microbiol.">
        <title>Virotyping and genetic antimicrobial susceptibility testing of porcine ETEC/STEC strains and associated plasmid types.</title>
        <authorList>
            <person name="Vereecke N."/>
            <person name="Van Hoorde S."/>
            <person name="Sperling D."/>
            <person name="Theuns S."/>
            <person name="Devriendt B."/>
            <person name="Cox E."/>
        </authorList>
    </citation>
    <scope>NUCLEOTIDE SEQUENCE</scope>
    <source>
        <strain evidence="60">ETEC4085</strain>
    </source>
</reference>
<evidence type="ECO:0000313" key="54">
    <source>
        <dbReference type="EMBL" id="QOY31183.1"/>
    </source>
</evidence>
<dbReference type="Proteomes" id="UP000567387">
    <property type="component" value="Unassembled WGS sequence"/>
</dbReference>
<dbReference type="Proteomes" id="UP000519182">
    <property type="component" value="Unassembled WGS sequence"/>
</dbReference>
<dbReference type="EMBL" id="RRVG01000004">
    <property type="protein sequence ID" value="RRL49761.1"/>
    <property type="molecule type" value="Genomic_DNA"/>
</dbReference>
<dbReference type="Proteomes" id="UP000460875">
    <property type="component" value="Unassembled WGS sequence"/>
</dbReference>
<dbReference type="EMBL" id="DABGYN010000012">
    <property type="protein sequence ID" value="HAJ0834405.1"/>
    <property type="molecule type" value="Genomic_DNA"/>
</dbReference>
<evidence type="ECO:0000313" key="7">
    <source>
        <dbReference type="EMBL" id="EFF8955664.1"/>
    </source>
</evidence>
<reference evidence="69 72" key="14">
    <citation type="submission" date="2019-12" db="EMBL/GenBank/DDBJ databases">
        <title>Enteriobacteria Tanzani isolates_10434.</title>
        <authorList>
            <person name="Subbiah M."/>
            <person name="Call D."/>
        </authorList>
    </citation>
    <scope>NUCLEOTIDE SEQUENCE [LARGE SCALE GENOMIC DNA]</scope>
    <source>
        <strain evidence="45 69">10434wD1</strain>
        <strain evidence="46 72">10434wG3</strain>
    </source>
</reference>
<evidence type="ECO:0000313" key="17">
    <source>
        <dbReference type="EMBL" id="EMM0027736.1"/>
    </source>
</evidence>
<evidence type="ECO:0000313" key="12">
    <source>
        <dbReference type="EMBL" id="EFH6652118.1"/>
    </source>
</evidence>
<dbReference type="EMBL" id="WTML01000042">
    <property type="protein sequence ID" value="MWK98206.1"/>
    <property type="molecule type" value="Genomic_DNA"/>
</dbReference>
<dbReference type="Proteomes" id="UP000527548">
    <property type="component" value="Unassembled WGS sequence"/>
</dbReference>
<dbReference type="Proteomes" id="UP001208624">
    <property type="component" value="Unassembled WGS sequence"/>
</dbReference>
<evidence type="ECO:0000313" key="65">
    <source>
        <dbReference type="Proteomes" id="UP000290652"/>
    </source>
</evidence>
<dbReference type="Proteomes" id="UP000271008">
    <property type="component" value="Unassembled WGS sequence"/>
</dbReference>
<dbReference type="Proteomes" id="UP000272336">
    <property type="component" value="Unassembled WGS sequence"/>
</dbReference>
<reference evidence="29 86" key="22">
    <citation type="submission" date="2020-05" db="EMBL/GenBank/DDBJ databases">
        <title>Epidemiological investigations into extended-spectrum beta-lactam resistant Escherichia coli ST457 carried by Australian Silver gulls identified clonal lineages that cause ExPEC disease.</title>
        <authorList>
            <person name="Nesporova K."/>
            <person name="Wyrsch E.R."/>
            <person name="Valcek A."/>
            <person name="Bitar I."/>
            <person name="Chaw K."/>
            <person name="Harris P."/>
            <person name="Hrabak J."/>
            <person name="Djordjevic S.P."/>
            <person name="Dolejska M."/>
        </authorList>
    </citation>
    <scope>NUCLEOTIDE SEQUENCE [LARGE SCALE GENOMIC DNA]</scope>
    <source>
        <strain evidence="29 86">CE1966</strain>
    </source>
</reference>
<dbReference type="EMBL" id="WUIG01000041">
    <property type="protein sequence ID" value="MXJ07899.1"/>
    <property type="molecule type" value="Genomic_DNA"/>
</dbReference>
<evidence type="ECO:0000313" key="83">
    <source>
        <dbReference type="Proteomes" id="UP000517067"/>
    </source>
</evidence>
<evidence type="ECO:0000313" key="23">
    <source>
        <dbReference type="EMBL" id="HAJ5152910.1"/>
    </source>
</evidence>
<evidence type="ECO:0000313" key="87">
    <source>
        <dbReference type="Proteomes" id="UP000524010"/>
    </source>
</evidence>
<dbReference type="Proteomes" id="UP000321461">
    <property type="component" value="Unassembled WGS sequence"/>
</dbReference>
<dbReference type="EMBL" id="DABALL010000034">
    <property type="protein sequence ID" value="HAH1420735.1"/>
    <property type="molecule type" value="Genomic_DNA"/>
</dbReference>
<dbReference type="EMBL" id="WKUE01000041">
    <property type="protein sequence ID" value="MSI71162.1"/>
    <property type="molecule type" value="Genomic_DNA"/>
</dbReference>
<evidence type="ECO:0000313" key="47">
    <source>
        <dbReference type="EMBL" id="NDR91179.1"/>
    </source>
</evidence>
<dbReference type="Proteomes" id="UP000870292">
    <property type="component" value="Unassembled WGS sequence"/>
</dbReference>
<evidence type="ECO:0000313" key="62">
    <source>
        <dbReference type="Proteomes" id="UP000271008"/>
    </source>
</evidence>
<accession>A0A0A0H7Q0</accession>
<evidence type="ECO:0000313" key="30">
    <source>
        <dbReference type="EMBL" id="MBA6238496.1"/>
    </source>
</evidence>
<dbReference type="EMBL" id="JABUPJ010000034">
    <property type="protein sequence ID" value="NYQ41015.1"/>
    <property type="molecule type" value="Genomic_DNA"/>
</dbReference>
<dbReference type="EMBL" id="CP057975">
    <property type="protein sequence ID" value="QMP47353.1"/>
    <property type="molecule type" value="Genomic_DNA"/>
</dbReference>
<dbReference type="Proteomes" id="UP000587626">
    <property type="component" value="Unassembled WGS sequence"/>
</dbReference>
<evidence type="ECO:0000313" key="46">
    <source>
        <dbReference type="EMBL" id="MXJ07899.1"/>
    </source>
</evidence>
<reference evidence="18 102" key="1">
    <citation type="journal article" date="2018" name="Genome Biol.">
        <title>SKESA: strategic k-mer extension for scrupulous assemblies.</title>
        <authorList>
            <person name="Souvorov A."/>
            <person name="Agarwala R."/>
            <person name="Lipman D.J."/>
        </authorList>
    </citation>
    <scope>NUCLEOTIDE SEQUENCE [LARGE SCALE GENOMIC DNA]</scope>
    <source>
        <strain evidence="20">AMC_487</strain>
        <strain evidence="19">BCW_4213</strain>
        <strain evidence="22">EC00605</strain>
        <strain evidence="21">EC00618</strain>
        <strain evidence="23">Ecoli[ST-219]</strain>
        <strain>ecoli[ST-219]</strain>
        <strain evidence="102">ecoli[ST-405]</strain>
        <strain evidence="24">Ecoli[ST-405]</strain>
        <strain evidence="27">Escherichia coli</strain>
        <strain evidence="25">EuSCAPE_DE065</strain>
        <strain evidence="26">SJP41</strain>
        <strain evidence="18">W1_5_ERB1</strain>
    </source>
</reference>
<evidence type="ECO:0000313" key="39">
    <source>
        <dbReference type="EMBL" id="MSI71162.1"/>
    </source>
</evidence>
<evidence type="ECO:0000313" key="68">
    <source>
        <dbReference type="Proteomes" id="UP000359125"/>
    </source>
</evidence>
<evidence type="ECO:0000313" key="38">
    <source>
        <dbReference type="EMBL" id="MQS30640.1"/>
    </source>
</evidence>
<evidence type="ECO:0000313" key="89">
    <source>
        <dbReference type="Proteomes" id="UP000528199"/>
    </source>
</evidence>
<sequence length="39" mass="4328">MPHSYAEYHHFIMMSLMSGEHNTLALSLQDESPGLVPVG</sequence>
<dbReference type="Proteomes" id="UP000868636">
    <property type="component" value="Unassembled WGS sequence"/>
</dbReference>
<evidence type="ECO:0000313" key="5">
    <source>
        <dbReference type="EMBL" id="EFC3527400.1"/>
    </source>
</evidence>
<dbReference type="Proteomes" id="UP000512322">
    <property type="component" value="Chromosome"/>
</dbReference>
<evidence type="ECO:0000313" key="59">
    <source>
        <dbReference type="EMBL" id="TXS99722.1"/>
    </source>
</evidence>
<dbReference type="Proteomes" id="UP000581425">
    <property type="component" value="Chromosome"/>
</dbReference>
<evidence type="ECO:0000313" key="14">
    <source>
        <dbReference type="EMBL" id="EFM0515314.1"/>
    </source>
</evidence>
<dbReference type="EMBL" id="AATJYL010000046">
    <property type="protein sequence ID" value="EFM1447717.1"/>
    <property type="molecule type" value="Genomic_DNA"/>
</dbReference>
<dbReference type="EMBL" id="RNLZ01000088">
    <property type="protein sequence ID" value="MGE16873.1"/>
    <property type="molecule type" value="Genomic_DNA"/>
</dbReference>
<dbReference type="EMBL" id="CP063369">
    <property type="protein sequence ID" value="QOY31183.1"/>
    <property type="molecule type" value="Genomic_DNA"/>
</dbReference>
<evidence type="ECO:0000313" key="80">
    <source>
        <dbReference type="Proteomes" id="UP000487258"/>
    </source>
</evidence>
<dbReference type="Proteomes" id="UP000533482">
    <property type="component" value="Unassembled WGS sequence"/>
</dbReference>
<evidence type="ECO:0000313" key="35">
    <source>
        <dbReference type="EMBL" id="MDW9349642.1"/>
    </source>
</evidence>
<evidence type="ECO:0000313" key="18">
    <source>
        <dbReference type="EMBL" id="HAH1420735.1"/>
    </source>
</evidence>
<dbReference type="EMBL" id="JACZOI010000017">
    <property type="protein sequence ID" value="MBE0977274.1"/>
    <property type="molecule type" value="Genomic_DNA"/>
</dbReference>
<dbReference type="Proteomes" id="UP000272662">
    <property type="component" value="Unassembled WGS sequence"/>
</dbReference>
<dbReference type="Proteomes" id="UP000531916">
    <property type="component" value="Unassembled WGS sequence"/>
</dbReference>
<proteinExistence type="predicted"/>
<evidence type="ECO:0000313" key="96">
    <source>
        <dbReference type="Proteomes" id="UP000538406"/>
    </source>
</evidence>
<dbReference type="Proteomes" id="UP000462271">
    <property type="component" value="Unassembled WGS sequence"/>
</dbReference>
<reference evidence="34" key="30">
    <citation type="submission" date="2023-05" db="EMBL/GenBank/DDBJ databases">
        <title>Efficient inhibition of multidrug-resistant Escherichia coli by a new antibiotic combination.</title>
        <authorList>
            <person name="Lin T."/>
        </authorList>
    </citation>
    <scope>NUCLEOTIDE SEQUENCE</scope>
    <source>
        <strain evidence="34">YmmD45</strain>
    </source>
</reference>
<evidence type="ECO:0000313" key="101">
    <source>
        <dbReference type="Proteomes" id="UP000587626"/>
    </source>
</evidence>
<reference evidence="19" key="19">
    <citation type="submission" date="2020-02" db="EMBL/GenBank/DDBJ databases">
        <authorList>
            <consortium name="NCBI Pathogen Detection Project"/>
        </authorList>
    </citation>
    <scope>NUCLEOTIDE SEQUENCE</scope>
    <source>
        <strain evidence="20">AMC_487</strain>
        <strain evidence="19">BCW_4213</strain>
        <strain evidence="22">EC00605</strain>
        <strain evidence="21">EC00618</strain>
        <strain evidence="23">Ecoli[ST-219]</strain>
        <strain evidence="24">Ecoli[ST-405]</strain>
        <strain evidence="27">Escherichia coli</strain>
        <strain evidence="25">EuSCAPE_DE065</strain>
        <strain evidence="26">SJP41</strain>
        <strain evidence="18">W1_5_ERB1</strain>
    </source>
</reference>
<dbReference type="EMBL" id="AASUOH010000011">
    <property type="protein sequence ID" value="EFH0043280.1"/>
    <property type="molecule type" value="Genomic_DNA"/>
</dbReference>
<evidence type="ECO:0000313" key="78">
    <source>
        <dbReference type="Proteomes" id="UP000472856"/>
    </source>
</evidence>
<evidence type="ECO:0000313" key="6">
    <source>
        <dbReference type="EMBL" id="EFE8675379.1"/>
    </source>
</evidence>
<dbReference type="Proteomes" id="UP000471490">
    <property type="component" value="Unassembled WGS sequence"/>
</dbReference>
<evidence type="ECO:0000313" key="36">
    <source>
        <dbReference type="EMBL" id="MGE16873.1"/>
    </source>
</evidence>
<dbReference type="Proteomes" id="UP000531813">
    <property type="component" value="Unassembled WGS sequence"/>
</dbReference>
<dbReference type="Proteomes" id="UP000528504">
    <property type="component" value="Unassembled WGS sequence"/>
</dbReference>
<dbReference type="Proteomes" id="UP000530628">
    <property type="component" value="Unassembled WGS sequence"/>
</dbReference>